<dbReference type="Gene3D" id="2.30.30.110">
    <property type="match status" value="1"/>
</dbReference>
<organism evidence="1 2">
    <name type="scientific">Cyclobacterium lianum</name>
    <dbReference type="NCBI Taxonomy" id="388280"/>
    <lineage>
        <taxon>Bacteria</taxon>
        <taxon>Pseudomonadati</taxon>
        <taxon>Bacteroidota</taxon>
        <taxon>Cytophagia</taxon>
        <taxon>Cytophagales</taxon>
        <taxon>Cyclobacteriaceae</taxon>
        <taxon>Cyclobacterium</taxon>
    </lineage>
</organism>
<name>A0A1M7NT12_9BACT</name>
<protein>
    <submittedName>
        <fullName evidence="1">mRNA interferase MazF</fullName>
    </submittedName>
</protein>
<dbReference type="InterPro" id="IPR011067">
    <property type="entry name" value="Plasmid_toxin/cell-grow_inhib"/>
</dbReference>
<dbReference type="InterPro" id="IPR003477">
    <property type="entry name" value="PemK-like"/>
</dbReference>
<sequence>MQQGDIILIPFPFTDLTGSKKRPALILIVGILDITVSFISTKLHWQEPADILLYPNSINGLKKPSLVRIGKMATIDKSLVIGKLGNLNLKEIKVLHKKLIHIFEIKIS</sequence>
<dbReference type="Pfam" id="PF02452">
    <property type="entry name" value="PemK_toxin"/>
    <property type="match status" value="1"/>
</dbReference>
<dbReference type="RefSeq" id="WP_084097209.1">
    <property type="nucleotide sequence ID" value="NZ_FRCY01000006.1"/>
</dbReference>
<dbReference type="GO" id="GO:0003677">
    <property type="term" value="F:DNA binding"/>
    <property type="evidence" value="ECO:0007669"/>
    <property type="project" value="InterPro"/>
</dbReference>
<dbReference type="SUPFAM" id="SSF50118">
    <property type="entry name" value="Cell growth inhibitor/plasmid maintenance toxic component"/>
    <property type="match status" value="1"/>
</dbReference>
<reference evidence="1 2" key="1">
    <citation type="submission" date="2016-11" db="EMBL/GenBank/DDBJ databases">
        <authorList>
            <person name="Jaros S."/>
            <person name="Januszkiewicz K."/>
            <person name="Wedrychowicz H."/>
        </authorList>
    </citation>
    <scope>NUCLEOTIDE SEQUENCE [LARGE SCALE GENOMIC DNA]</scope>
    <source>
        <strain evidence="1 2">CGMCC 1.6102</strain>
    </source>
</reference>
<dbReference type="STRING" id="388280.SAMN04488057_10624"/>
<keyword evidence="2" id="KW-1185">Reference proteome</keyword>
<dbReference type="Proteomes" id="UP000184513">
    <property type="component" value="Unassembled WGS sequence"/>
</dbReference>
<dbReference type="OrthoDB" id="129822at2"/>
<evidence type="ECO:0000313" key="1">
    <source>
        <dbReference type="EMBL" id="SHN06798.1"/>
    </source>
</evidence>
<gene>
    <name evidence="1" type="ORF">SAMN04488057_10624</name>
</gene>
<dbReference type="AlphaFoldDB" id="A0A1M7NT12"/>
<evidence type="ECO:0000313" key="2">
    <source>
        <dbReference type="Proteomes" id="UP000184513"/>
    </source>
</evidence>
<dbReference type="EMBL" id="FRCY01000006">
    <property type="protein sequence ID" value="SHN06798.1"/>
    <property type="molecule type" value="Genomic_DNA"/>
</dbReference>
<proteinExistence type="predicted"/>
<accession>A0A1M7NT12</accession>